<name>A0A5J4ZHZ2_9ASTE</name>
<keyword evidence="4" id="KW-1185">Reference proteome</keyword>
<sequence length="244" mass="27807">MKQAAADSLLELLKHGREDTTDPRPKKVQKPQPKQVQNVELASTDDKSNSNLSLEPQRHRRKRKLQANPVSVQEPEWLDNNGNSNQSLNRETTESDLCLAENRVSPDMSIKSVSESEKKRKMSSNSPFLEKTKELRGLQIGLAKLHGKTTDSTKEKDLWITECSFTNDSDYEPLKSVCCPTLPLTQKKVEYLSVVDLRAIAKEHKLRGYHKLRKAELAEQLGLRVQVRGERKEKRKKLSSPQLV</sequence>
<dbReference type="OrthoDB" id="1065581at2759"/>
<feature type="region of interest" description="Disordered" evidence="1">
    <location>
        <begin position="1"/>
        <end position="94"/>
    </location>
</feature>
<evidence type="ECO:0000313" key="4">
    <source>
        <dbReference type="Proteomes" id="UP000325577"/>
    </source>
</evidence>
<feature type="compositionally biased region" description="Basic and acidic residues" evidence="1">
    <location>
        <begin position="12"/>
        <end position="25"/>
    </location>
</feature>
<evidence type="ECO:0000313" key="3">
    <source>
        <dbReference type="EMBL" id="KAA8517158.1"/>
    </source>
</evidence>
<feature type="domain" description="Rho termination factor-like N-terminal" evidence="2">
    <location>
        <begin position="192"/>
        <end position="219"/>
    </location>
</feature>
<reference evidence="3 4" key="1">
    <citation type="submission" date="2019-09" db="EMBL/GenBank/DDBJ databases">
        <title>A chromosome-level genome assembly of the Chinese tupelo Nyssa sinensis.</title>
        <authorList>
            <person name="Yang X."/>
            <person name="Kang M."/>
            <person name="Yang Y."/>
            <person name="Xiong H."/>
            <person name="Wang M."/>
            <person name="Zhang Z."/>
            <person name="Wang Z."/>
            <person name="Wu H."/>
            <person name="Ma T."/>
            <person name="Liu J."/>
            <person name="Xi Z."/>
        </authorList>
    </citation>
    <scope>NUCLEOTIDE SEQUENCE [LARGE SCALE GENOMIC DNA]</scope>
    <source>
        <strain evidence="3">J267</strain>
        <tissue evidence="3">Leaf</tissue>
    </source>
</reference>
<dbReference type="EMBL" id="CM018051">
    <property type="protein sequence ID" value="KAA8517158.1"/>
    <property type="molecule type" value="Genomic_DNA"/>
</dbReference>
<accession>A0A5J4ZHZ2</accession>
<dbReference type="Proteomes" id="UP000325577">
    <property type="component" value="Linkage Group LG8"/>
</dbReference>
<evidence type="ECO:0000256" key="1">
    <source>
        <dbReference type="SAM" id="MobiDB-lite"/>
    </source>
</evidence>
<dbReference type="GO" id="GO:0006353">
    <property type="term" value="P:DNA-templated transcription termination"/>
    <property type="evidence" value="ECO:0007669"/>
    <property type="project" value="InterPro"/>
</dbReference>
<feature type="compositionally biased region" description="Polar residues" evidence="1">
    <location>
        <begin position="80"/>
        <end position="90"/>
    </location>
</feature>
<protein>
    <recommendedName>
        <fullName evidence="2">Rho termination factor-like N-terminal domain-containing protein</fullName>
    </recommendedName>
</protein>
<proteinExistence type="predicted"/>
<organism evidence="3 4">
    <name type="scientific">Nyssa sinensis</name>
    <dbReference type="NCBI Taxonomy" id="561372"/>
    <lineage>
        <taxon>Eukaryota</taxon>
        <taxon>Viridiplantae</taxon>
        <taxon>Streptophyta</taxon>
        <taxon>Embryophyta</taxon>
        <taxon>Tracheophyta</taxon>
        <taxon>Spermatophyta</taxon>
        <taxon>Magnoliopsida</taxon>
        <taxon>eudicotyledons</taxon>
        <taxon>Gunneridae</taxon>
        <taxon>Pentapetalae</taxon>
        <taxon>asterids</taxon>
        <taxon>Cornales</taxon>
        <taxon>Nyssaceae</taxon>
        <taxon>Nyssa</taxon>
    </lineage>
</organism>
<feature type="region of interest" description="Disordered" evidence="1">
    <location>
        <begin position="106"/>
        <end position="126"/>
    </location>
</feature>
<gene>
    <name evidence="3" type="ORF">F0562_017451</name>
</gene>
<dbReference type="InterPro" id="IPR011112">
    <property type="entry name" value="Rho-like_N"/>
</dbReference>
<dbReference type="Pfam" id="PF07498">
    <property type="entry name" value="Rho_N"/>
    <property type="match status" value="1"/>
</dbReference>
<evidence type="ECO:0000259" key="2">
    <source>
        <dbReference type="Pfam" id="PF07498"/>
    </source>
</evidence>
<dbReference type="AlphaFoldDB" id="A0A5J4ZHZ2"/>